<dbReference type="OrthoDB" id="2248181at2"/>
<dbReference type="InterPro" id="IPR025659">
    <property type="entry name" value="Tubby-like_C"/>
</dbReference>
<dbReference type="SUPFAM" id="SSF54518">
    <property type="entry name" value="Tubby C-terminal domain-like"/>
    <property type="match status" value="1"/>
</dbReference>
<name>A0A511AXP8_9LACT</name>
<comment type="caution">
    <text evidence="2">The sequence shown here is derived from an EMBL/GenBank/DDBJ whole genome shotgun (WGS) entry which is preliminary data.</text>
</comment>
<evidence type="ECO:0000313" key="2">
    <source>
        <dbReference type="EMBL" id="GEK91911.1"/>
    </source>
</evidence>
<dbReference type="RefSeq" id="WP_146924719.1">
    <property type="nucleotide sequence ID" value="NZ_BJUY01000022.1"/>
</dbReference>
<protein>
    <submittedName>
        <fullName evidence="2">Uncharacterized protein</fullName>
    </submittedName>
</protein>
<dbReference type="Pfam" id="PF04525">
    <property type="entry name" value="LOR"/>
    <property type="match status" value="1"/>
</dbReference>
<evidence type="ECO:0000313" key="3">
    <source>
        <dbReference type="Proteomes" id="UP000321662"/>
    </source>
</evidence>
<dbReference type="Gene3D" id="2.40.160.200">
    <property type="entry name" value="LURP1-related"/>
    <property type="match status" value="1"/>
</dbReference>
<dbReference type="AlphaFoldDB" id="A0A511AXP8"/>
<sequence length="188" mass="21811">MVRYFVKKEFMSKQDKLIVSDSTGQELFLIVGKWGRIADKLSVFSIDGKRLLDIRQVTLSLFPKFHFYINTEKIGSLKKHPGIRGIKNPFFTLSGLNWIITGDFDKKQFTVRHFGNKIGTIDKTVSYTGEFYTVELVRGEEAPAACGVAVLLDHYAQNKKKLLKRKQQQKYSLGFMHPIWMKIRQKFQ</sequence>
<gene>
    <name evidence="2" type="ORF">AKA01nite_15330</name>
</gene>
<reference evidence="2 3" key="1">
    <citation type="submission" date="2019-07" db="EMBL/GenBank/DDBJ databases">
        <title>Whole genome shotgun sequence of Alkalibacterium kapii NBRC 103247.</title>
        <authorList>
            <person name="Hosoyama A."/>
            <person name="Uohara A."/>
            <person name="Ohji S."/>
            <person name="Ichikawa N."/>
        </authorList>
    </citation>
    <scope>NUCLEOTIDE SEQUENCE [LARGE SCALE GENOMIC DNA]</scope>
    <source>
        <strain evidence="2 3">NBRC 103247</strain>
    </source>
</reference>
<dbReference type="InterPro" id="IPR007612">
    <property type="entry name" value="LOR"/>
</dbReference>
<accession>A0A511AXP8</accession>
<comment type="similarity">
    <text evidence="1">Belongs to the LOR family.</text>
</comment>
<dbReference type="Proteomes" id="UP000321662">
    <property type="component" value="Unassembled WGS sequence"/>
</dbReference>
<keyword evidence="3" id="KW-1185">Reference proteome</keyword>
<proteinExistence type="inferred from homology"/>
<organism evidence="2 3">
    <name type="scientific">Alkalibacterium kapii</name>
    <dbReference type="NCBI Taxonomy" id="426704"/>
    <lineage>
        <taxon>Bacteria</taxon>
        <taxon>Bacillati</taxon>
        <taxon>Bacillota</taxon>
        <taxon>Bacilli</taxon>
        <taxon>Lactobacillales</taxon>
        <taxon>Carnobacteriaceae</taxon>
        <taxon>Alkalibacterium</taxon>
    </lineage>
</organism>
<dbReference type="InterPro" id="IPR038595">
    <property type="entry name" value="LOR_sf"/>
</dbReference>
<evidence type="ECO:0000256" key="1">
    <source>
        <dbReference type="ARBA" id="ARBA00005437"/>
    </source>
</evidence>
<dbReference type="EMBL" id="BJUY01000022">
    <property type="protein sequence ID" value="GEK91911.1"/>
    <property type="molecule type" value="Genomic_DNA"/>
</dbReference>